<comment type="similarity">
    <text evidence="8">Belongs to the TsuA/YedE (TC 9.B.102) family.</text>
</comment>
<evidence type="ECO:0000256" key="2">
    <source>
        <dbReference type="ARBA" id="ARBA00022448"/>
    </source>
</evidence>
<evidence type="ECO:0000256" key="6">
    <source>
        <dbReference type="ARBA" id="ARBA00022989"/>
    </source>
</evidence>
<dbReference type="Proteomes" id="UP000068196">
    <property type="component" value="Chromosome"/>
</dbReference>
<feature type="transmembrane region" description="Helical" evidence="9">
    <location>
        <begin position="181"/>
        <end position="199"/>
    </location>
</feature>
<dbReference type="STRING" id="1653476.THC_1428"/>
<reference evidence="11" key="2">
    <citation type="journal article" date="2016" name="Int. J. Syst. Evol. Microbiol.">
        <title>Caldimicrobium thiodismutans sp. nov., a sulfur-disproportionating bacterium isolated from a hot spring.</title>
        <authorList>
            <person name="Kojima H."/>
            <person name="Umezawa K."/>
            <person name="Fukui M."/>
        </authorList>
    </citation>
    <scope>NUCLEOTIDE SEQUENCE [LARGE SCALE GENOMIC DNA]</scope>
    <source>
        <strain evidence="11">TF1</strain>
    </source>
</reference>
<feature type="transmembrane region" description="Helical" evidence="9">
    <location>
        <begin position="205"/>
        <end position="223"/>
    </location>
</feature>
<feature type="transmembrane region" description="Helical" evidence="9">
    <location>
        <begin position="130"/>
        <end position="160"/>
    </location>
</feature>
<evidence type="ECO:0000256" key="4">
    <source>
        <dbReference type="ARBA" id="ARBA00022519"/>
    </source>
</evidence>
<dbReference type="KEGG" id="cthi:THC_1428"/>
<feature type="transmembrane region" description="Helical" evidence="9">
    <location>
        <begin position="104"/>
        <end position="124"/>
    </location>
</feature>
<feature type="transmembrane region" description="Helical" evidence="9">
    <location>
        <begin position="70"/>
        <end position="92"/>
    </location>
</feature>
<dbReference type="Pfam" id="PF04143">
    <property type="entry name" value="Sulf_transp"/>
    <property type="match status" value="2"/>
</dbReference>
<proteinExistence type="inferred from homology"/>
<dbReference type="GO" id="GO:0005886">
    <property type="term" value="C:plasma membrane"/>
    <property type="evidence" value="ECO:0007669"/>
    <property type="project" value="UniProtKB-SubCell"/>
</dbReference>
<protein>
    <recommendedName>
        <fullName evidence="12">YeeE/YedE family protein</fullName>
    </recommendedName>
</protein>
<keyword evidence="2" id="KW-0813">Transport</keyword>
<keyword evidence="6 9" id="KW-1133">Transmembrane helix</keyword>
<dbReference type="PANTHER" id="PTHR30574">
    <property type="entry name" value="INNER MEMBRANE PROTEIN YEDE"/>
    <property type="match status" value="1"/>
</dbReference>
<accession>A0A0U5AS79</accession>
<evidence type="ECO:0000256" key="3">
    <source>
        <dbReference type="ARBA" id="ARBA00022475"/>
    </source>
</evidence>
<keyword evidence="11" id="KW-1185">Reference proteome</keyword>
<keyword evidence="3" id="KW-1003">Cell membrane</keyword>
<name>A0A0U5AS79_9BACT</name>
<evidence type="ECO:0008006" key="12">
    <source>
        <dbReference type="Google" id="ProtNLM"/>
    </source>
</evidence>
<evidence type="ECO:0000256" key="8">
    <source>
        <dbReference type="ARBA" id="ARBA00035655"/>
    </source>
</evidence>
<evidence type="ECO:0000313" key="10">
    <source>
        <dbReference type="EMBL" id="BAU23793.1"/>
    </source>
</evidence>
<organism evidence="10 11">
    <name type="scientific">Caldimicrobium thiodismutans</name>
    <dbReference type="NCBI Taxonomy" id="1653476"/>
    <lineage>
        <taxon>Bacteria</taxon>
        <taxon>Pseudomonadati</taxon>
        <taxon>Thermodesulfobacteriota</taxon>
        <taxon>Thermodesulfobacteria</taxon>
        <taxon>Thermodesulfobacteriales</taxon>
        <taxon>Thermodesulfobacteriaceae</taxon>
        <taxon>Caldimicrobium</taxon>
    </lineage>
</organism>
<gene>
    <name evidence="10" type="ORF">THC_1428</name>
</gene>
<dbReference type="InterPro" id="IPR007272">
    <property type="entry name" value="Sulf_transp_TsuA/YedE"/>
</dbReference>
<evidence type="ECO:0000256" key="9">
    <source>
        <dbReference type="SAM" id="Phobius"/>
    </source>
</evidence>
<dbReference type="AlphaFoldDB" id="A0A0U5AS79"/>
<dbReference type="EMBL" id="AP014945">
    <property type="protein sequence ID" value="BAU23793.1"/>
    <property type="molecule type" value="Genomic_DNA"/>
</dbReference>
<feature type="transmembrane region" description="Helical" evidence="9">
    <location>
        <begin position="279"/>
        <end position="301"/>
    </location>
</feature>
<feature type="transmembrane region" description="Helical" evidence="9">
    <location>
        <begin position="354"/>
        <end position="374"/>
    </location>
</feature>
<dbReference type="PANTHER" id="PTHR30574:SF1">
    <property type="entry name" value="SULPHUR TRANSPORT DOMAIN-CONTAINING PROTEIN"/>
    <property type="match status" value="1"/>
</dbReference>
<feature type="transmembrane region" description="Helical" evidence="9">
    <location>
        <begin position="244"/>
        <end position="267"/>
    </location>
</feature>
<keyword evidence="4" id="KW-0997">Cell inner membrane</keyword>
<keyword evidence="5 9" id="KW-0812">Transmembrane</keyword>
<feature type="transmembrane region" description="Helical" evidence="9">
    <location>
        <begin position="21"/>
        <end position="39"/>
    </location>
</feature>
<evidence type="ECO:0000256" key="1">
    <source>
        <dbReference type="ARBA" id="ARBA00004429"/>
    </source>
</evidence>
<evidence type="ECO:0000256" key="5">
    <source>
        <dbReference type="ARBA" id="ARBA00022692"/>
    </source>
</evidence>
<reference evidence="10 11" key="1">
    <citation type="journal article" date="2016" name="Int. J. Syst. Evol. Microbiol.">
        <title>Caldimicrobium thiodismutans sp. nov., a sulfur-disproportionating bacterium isolated from a hot spring, and emended description of the genus Caldimicrobium.</title>
        <authorList>
            <person name="Kojima H."/>
            <person name="Umezawa K."/>
            <person name="Fukui M."/>
        </authorList>
    </citation>
    <scope>NUCLEOTIDE SEQUENCE [LARGE SCALE GENOMIC DNA]</scope>
    <source>
        <strain evidence="10 11">TF1</strain>
    </source>
</reference>
<sequence>MSLKDTWKEFYGSVFRSNYSPITGGVLLALLVILLEMWYRPWGIVGGLRNWGEWVLYGVGFLDEAPPHPLWFSSSVLDLGLILGAFLSATLAQEFGIRIPPKLEIIKGVVAGILMGIGSALAQGCNIGGFYMAIANLSAGGVAMMLGLMVGVFIGVKYLLWELEHLSSQGGVEINTRKLNPILGIIALIVLVLGTYGYFNSERENGALLGGAFLLTAGIGFVMHRSRFCIVNAFREPFLSGEATMARGVVLSILLATLGILFIKMAGIREPMVYVTPTFIWGSLIGGVIFGAAMVVAGGCGSGSLWRVGEGQVKLMIVVVFFALTNAIFRYYLDNVWEVWDKGLLGSAVYLPDIFGYGGAFIILALVIFLWYLFVDWNEKTEKFVIGL</sequence>
<comment type="subcellular location">
    <subcellularLocation>
        <location evidence="1">Cell inner membrane</location>
        <topology evidence="1">Multi-pass membrane protein</topology>
    </subcellularLocation>
</comment>
<evidence type="ECO:0000256" key="7">
    <source>
        <dbReference type="ARBA" id="ARBA00023136"/>
    </source>
</evidence>
<feature type="transmembrane region" description="Helical" evidence="9">
    <location>
        <begin position="313"/>
        <end position="332"/>
    </location>
</feature>
<evidence type="ECO:0000313" key="11">
    <source>
        <dbReference type="Proteomes" id="UP000068196"/>
    </source>
</evidence>
<keyword evidence="7 9" id="KW-0472">Membrane</keyword>